<accession>A0A5K7SGC8</accession>
<dbReference type="EMBL" id="AP018694">
    <property type="protein sequence ID" value="BBE20536.1"/>
    <property type="molecule type" value="Genomic_DNA"/>
</dbReference>
<keyword evidence="1" id="KW-0812">Transmembrane</keyword>
<organism evidence="2 3">
    <name type="scientific">Aquipluma nitroreducens</name>
    <dbReference type="NCBI Taxonomy" id="2010828"/>
    <lineage>
        <taxon>Bacteria</taxon>
        <taxon>Pseudomonadati</taxon>
        <taxon>Bacteroidota</taxon>
        <taxon>Bacteroidia</taxon>
        <taxon>Marinilabiliales</taxon>
        <taxon>Prolixibacteraceae</taxon>
        <taxon>Aquipluma</taxon>
    </lineage>
</organism>
<dbReference type="PANTHER" id="PTHR34387">
    <property type="entry name" value="SLR1258 PROTEIN"/>
    <property type="match status" value="1"/>
</dbReference>
<dbReference type="Gene3D" id="3.30.110.170">
    <property type="entry name" value="Protein of unknown function (DUF541), domain 1"/>
    <property type="match status" value="1"/>
</dbReference>
<name>A0A5K7SGC8_9BACT</name>
<dbReference type="Pfam" id="PF04402">
    <property type="entry name" value="SIMPL"/>
    <property type="match status" value="1"/>
</dbReference>
<dbReference type="PIRSF" id="PIRSF029033">
    <property type="entry name" value="UCP029033"/>
    <property type="match status" value="1"/>
</dbReference>
<feature type="transmembrane region" description="Helical" evidence="1">
    <location>
        <begin position="6"/>
        <end position="24"/>
    </location>
</feature>
<evidence type="ECO:0000313" key="2">
    <source>
        <dbReference type="EMBL" id="BBE20536.1"/>
    </source>
</evidence>
<dbReference type="AlphaFoldDB" id="A0A5K7SGC8"/>
<dbReference type="InterPro" id="IPR052022">
    <property type="entry name" value="26kDa_periplasmic_antigen"/>
</dbReference>
<proteinExistence type="predicted"/>
<dbReference type="Gene3D" id="3.30.70.2970">
    <property type="entry name" value="Protein of unknown function (DUF541), domain 2"/>
    <property type="match status" value="1"/>
</dbReference>
<gene>
    <name evidence="2" type="ORF">AQPE_4730</name>
</gene>
<dbReference type="GO" id="GO:0006974">
    <property type="term" value="P:DNA damage response"/>
    <property type="evidence" value="ECO:0007669"/>
    <property type="project" value="TreeGrafter"/>
</dbReference>
<dbReference type="InterPro" id="IPR016907">
    <property type="entry name" value="UCP029033"/>
</dbReference>
<dbReference type="PANTHER" id="PTHR34387:SF2">
    <property type="entry name" value="SLR1258 PROTEIN"/>
    <property type="match status" value="1"/>
</dbReference>
<evidence type="ECO:0000256" key="1">
    <source>
        <dbReference type="SAM" id="Phobius"/>
    </source>
</evidence>
<keyword evidence="3" id="KW-1185">Reference proteome</keyword>
<protein>
    <submittedName>
        <fullName evidence="2">Perplasmic protein</fullName>
    </submittedName>
</protein>
<sequence length="248" mass="27684">MKTSSIWIISIALIVSFGISALFIGRSLQRFKAEDRSVSVKGFAEREVKADLAVWIIQTRMANNDLMEGSKAVDEAKNKVIAFMLQNQIKQEEIVVEGIVVTDKKAQQYDNFQQGNAFRYLITQNFQIRSNNVDLLQKVSRMTGELLQVGVFLSNSDYGNPLQFYFTKLNEIKPEMITEATQNARKAAQQFANENDSKLGSLKKANQGLFTIVDRTASLSGGEGGFASGTNDLYKKVRVVISAEYSIN</sequence>
<keyword evidence="1" id="KW-1133">Transmembrane helix</keyword>
<keyword evidence="1" id="KW-0472">Membrane</keyword>
<dbReference type="RefSeq" id="WP_318348678.1">
    <property type="nucleotide sequence ID" value="NZ_AP018694.1"/>
</dbReference>
<dbReference type="KEGG" id="anf:AQPE_4730"/>
<evidence type="ECO:0000313" key="3">
    <source>
        <dbReference type="Proteomes" id="UP001193389"/>
    </source>
</evidence>
<dbReference type="InterPro" id="IPR007497">
    <property type="entry name" value="SIMPL/DUF541"/>
</dbReference>
<reference evidence="2" key="1">
    <citation type="journal article" date="2020" name="Int. J. Syst. Evol. Microbiol.">
        <title>Aquipluma nitroreducens gen. nov. sp. nov., a novel facultatively anaerobic bacterium isolated from a freshwater lake.</title>
        <authorList>
            <person name="Watanabe M."/>
            <person name="Kojima H."/>
            <person name="Fukui M."/>
        </authorList>
    </citation>
    <scope>NUCLEOTIDE SEQUENCE</scope>
    <source>
        <strain evidence="2">MeG22</strain>
    </source>
</reference>
<dbReference type="Proteomes" id="UP001193389">
    <property type="component" value="Chromosome"/>
</dbReference>